<dbReference type="PANTHER" id="PTHR32322:SF18">
    <property type="entry name" value="S-ADENOSYLMETHIONINE_S-ADENOSYLHOMOCYSTEINE TRANSPORTER"/>
    <property type="match status" value="1"/>
</dbReference>
<feature type="transmembrane region" description="Helical" evidence="7">
    <location>
        <begin position="211"/>
        <end position="233"/>
    </location>
</feature>
<evidence type="ECO:0000256" key="1">
    <source>
        <dbReference type="ARBA" id="ARBA00004651"/>
    </source>
</evidence>
<name>A0A0R1QRA1_9LACO</name>
<dbReference type="AlphaFoldDB" id="A0A0R1QRA1"/>
<dbReference type="RefSeq" id="WP_056962965.1">
    <property type="nucleotide sequence ID" value="NZ_AZEU01000100.1"/>
</dbReference>
<comment type="caution">
    <text evidence="9">The sequence shown here is derived from an EMBL/GenBank/DDBJ whole genome shotgun (WGS) entry which is preliminary data.</text>
</comment>
<dbReference type="OrthoDB" id="34284at2"/>
<keyword evidence="5 7" id="KW-1133">Transmembrane helix</keyword>
<proteinExistence type="inferred from homology"/>
<feature type="transmembrane region" description="Helical" evidence="7">
    <location>
        <begin position="7"/>
        <end position="26"/>
    </location>
</feature>
<evidence type="ECO:0000259" key="8">
    <source>
        <dbReference type="Pfam" id="PF00892"/>
    </source>
</evidence>
<feature type="transmembrane region" description="Helical" evidence="7">
    <location>
        <begin position="68"/>
        <end position="85"/>
    </location>
</feature>
<dbReference type="PATRIC" id="fig|1423769.4.peg.317"/>
<dbReference type="SUPFAM" id="SSF103481">
    <property type="entry name" value="Multidrug resistance efflux transporter EmrE"/>
    <property type="match status" value="2"/>
</dbReference>
<feature type="transmembrane region" description="Helical" evidence="7">
    <location>
        <begin position="245"/>
        <end position="265"/>
    </location>
</feature>
<feature type="transmembrane region" description="Helical" evidence="7">
    <location>
        <begin position="271"/>
        <end position="290"/>
    </location>
</feature>
<keyword evidence="6 7" id="KW-0472">Membrane</keyword>
<feature type="domain" description="EamA" evidence="8">
    <location>
        <begin position="151"/>
        <end position="287"/>
    </location>
</feature>
<accession>A0A0R1QRA1</accession>
<dbReference type="Pfam" id="PF00892">
    <property type="entry name" value="EamA"/>
    <property type="match status" value="2"/>
</dbReference>
<comment type="similarity">
    <text evidence="2">Belongs to the EamA transporter family.</text>
</comment>
<dbReference type="GO" id="GO:0005886">
    <property type="term" value="C:plasma membrane"/>
    <property type="evidence" value="ECO:0007669"/>
    <property type="project" value="UniProtKB-SubCell"/>
</dbReference>
<evidence type="ECO:0000256" key="5">
    <source>
        <dbReference type="ARBA" id="ARBA00022989"/>
    </source>
</evidence>
<feature type="transmembrane region" description="Helical" evidence="7">
    <location>
        <begin position="97"/>
        <end position="117"/>
    </location>
</feature>
<evidence type="ECO:0000313" key="9">
    <source>
        <dbReference type="EMBL" id="KRL47296.1"/>
    </source>
</evidence>
<gene>
    <name evidence="9" type="ORF">FD01_GL000294</name>
</gene>
<feature type="transmembrane region" description="Helical" evidence="7">
    <location>
        <begin position="38"/>
        <end position="56"/>
    </location>
</feature>
<dbReference type="EMBL" id="AZEU01000100">
    <property type="protein sequence ID" value="KRL47296.1"/>
    <property type="molecule type" value="Genomic_DNA"/>
</dbReference>
<keyword evidence="10" id="KW-1185">Reference proteome</keyword>
<dbReference type="InterPro" id="IPR050638">
    <property type="entry name" value="AA-Vitamin_Transporters"/>
</dbReference>
<reference evidence="9 10" key="1">
    <citation type="journal article" date="2015" name="Genome Announc.">
        <title>Expanding the biotechnology potential of lactobacilli through comparative genomics of 213 strains and associated genera.</title>
        <authorList>
            <person name="Sun Z."/>
            <person name="Harris H.M."/>
            <person name="McCann A."/>
            <person name="Guo C."/>
            <person name="Argimon S."/>
            <person name="Zhang W."/>
            <person name="Yang X."/>
            <person name="Jeffery I.B."/>
            <person name="Cooney J.C."/>
            <person name="Kagawa T.F."/>
            <person name="Liu W."/>
            <person name="Song Y."/>
            <person name="Salvetti E."/>
            <person name="Wrobel A."/>
            <person name="Rasinkangas P."/>
            <person name="Parkhill J."/>
            <person name="Rea M.C."/>
            <person name="O'Sullivan O."/>
            <person name="Ritari J."/>
            <person name="Douillard F.P."/>
            <person name="Paul Ross R."/>
            <person name="Yang R."/>
            <person name="Briner A.E."/>
            <person name="Felis G.E."/>
            <person name="de Vos W.M."/>
            <person name="Barrangou R."/>
            <person name="Klaenhammer T.R."/>
            <person name="Caufield P.W."/>
            <person name="Cui Y."/>
            <person name="Zhang H."/>
            <person name="O'Toole P.W."/>
        </authorList>
    </citation>
    <scope>NUCLEOTIDE SEQUENCE [LARGE SCALE GENOMIC DNA]</scope>
    <source>
        <strain evidence="9 10">DSM 13343</strain>
    </source>
</reference>
<feature type="transmembrane region" description="Helical" evidence="7">
    <location>
        <begin position="177"/>
        <end position="199"/>
    </location>
</feature>
<keyword evidence="4 7" id="KW-0812">Transmembrane</keyword>
<organism evidence="9 10">
    <name type="scientific">Lacticaseibacillus manihotivorans DSM 13343 = JCM 12514</name>
    <dbReference type="NCBI Taxonomy" id="1423769"/>
    <lineage>
        <taxon>Bacteria</taxon>
        <taxon>Bacillati</taxon>
        <taxon>Bacillota</taxon>
        <taxon>Bacilli</taxon>
        <taxon>Lactobacillales</taxon>
        <taxon>Lactobacillaceae</taxon>
        <taxon>Lacticaseibacillus</taxon>
    </lineage>
</organism>
<protein>
    <recommendedName>
        <fullName evidence="8">EamA domain-containing protein</fullName>
    </recommendedName>
</protein>
<dbReference type="InterPro" id="IPR037185">
    <property type="entry name" value="EmrE-like"/>
</dbReference>
<evidence type="ECO:0000256" key="6">
    <source>
        <dbReference type="ARBA" id="ARBA00023136"/>
    </source>
</evidence>
<evidence type="ECO:0000256" key="7">
    <source>
        <dbReference type="SAM" id="Phobius"/>
    </source>
</evidence>
<keyword evidence="3" id="KW-1003">Cell membrane</keyword>
<evidence type="ECO:0000256" key="4">
    <source>
        <dbReference type="ARBA" id="ARBA00022692"/>
    </source>
</evidence>
<evidence type="ECO:0000256" key="2">
    <source>
        <dbReference type="ARBA" id="ARBA00007362"/>
    </source>
</evidence>
<feature type="transmembrane region" description="Helical" evidence="7">
    <location>
        <begin position="126"/>
        <end position="144"/>
    </location>
</feature>
<comment type="subcellular location">
    <subcellularLocation>
        <location evidence="1">Cell membrane</location>
        <topology evidence="1">Multi-pass membrane protein</topology>
    </subcellularLocation>
</comment>
<dbReference type="PANTHER" id="PTHR32322">
    <property type="entry name" value="INNER MEMBRANE TRANSPORTER"/>
    <property type="match status" value="1"/>
</dbReference>
<dbReference type="Proteomes" id="UP000051790">
    <property type="component" value="Unassembled WGS sequence"/>
</dbReference>
<evidence type="ECO:0000256" key="3">
    <source>
        <dbReference type="ARBA" id="ARBA00022475"/>
    </source>
</evidence>
<sequence>MKQNKIIGALYLSFAASIWGGMFVIVKDIVGQISPIQLVWLRYLVAAPVLLLFCLVMRIDWHWRKQDVGLMILIGLIGNTLSIVTQETGTWLSSAQLGSVVTAATPAFMVLFSWGLLKVRPTRGDWLSLIFAMLGVICIVGLSFSVRGVLLGALMLMIAALTWALMSVLIRKVSPDVNALQVTLVGVLVALITLTPWVLMHAQVLAGVNFFSLHVGLSLLYLGAISTASAFVMWNVGFRKMASNLSGLFFLFQPIVGALLGSVFLGENLGIGFVLGTVMIGVSIIVAVKVQ</sequence>
<feature type="domain" description="EamA" evidence="8">
    <location>
        <begin position="7"/>
        <end position="140"/>
    </location>
</feature>
<dbReference type="InterPro" id="IPR000620">
    <property type="entry name" value="EamA_dom"/>
</dbReference>
<evidence type="ECO:0000313" key="10">
    <source>
        <dbReference type="Proteomes" id="UP000051790"/>
    </source>
</evidence>
<feature type="transmembrane region" description="Helical" evidence="7">
    <location>
        <begin position="150"/>
        <end position="170"/>
    </location>
</feature>